<dbReference type="AlphaFoldDB" id="A0A5C2HC26"/>
<feature type="transmembrane region" description="Helical" evidence="1">
    <location>
        <begin position="53"/>
        <end position="71"/>
    </location>
</feature>
<feature type="transmembrane region" description="Helical" evidence="1">
    <location>
        <begin position="18"/>
        <end position="41"/>
    </location>
</feature>
<dbReference type="EMBL" id="CP036246">
    <property type="protein sequence ID" value="QEP40437.1"/>
    <property type="molecule type" value="Genomic_DNA"/>
</dbReference>
<name>A0A5C2HC26_9BACT</name>
<keyword evidence="1" id="KW-0472">Membrane</keyword>
<reference evidence="2 3" key="2">
    <citation type="submission" date="2019-09" db="EMBL/GenBank/DDBJ databases">
        <title>Taxonomic note: a critical rebuttal of the proposed division of the genus Arcobacter into six genera, emended descriptions of Arcobacter anaerophilus and the genus Arcobacter, and an assessment of genus-level boundaries for Epsilonproteobacteria using in silico genomic comparator tools.</title>
        <authorList>
            <person name="On S.L.W."/>
            <person name="Miller W.G."/>
            <person name="Biggs P."/>
            <person name="Cornelius A."/>
            <person name="Vandamme P."/>
        </authorList>
    </citation>
    <scope>NUCLEOTIDE SEQUENCE [LARGE SCALE GENOMIC DNA]</scope>
    <source>
        <strain evidence="2 3">CCUG 56899</strain>
    </source>
</reference>
<protein>
    <submittedName>
        <fullName evidence="2">Putative membrane protein</fullName>
    </submittedName>
</protein>
<keyword evidence="1" id="KW-0812">Transmembrane</keyword>
<dbReference type="KEGG" id="apoc:APORC_0828"/>
<proteinExistence type="predicted"/>
<accession>A0A5C2HC26</accession>
<reference evidence="2 3" key="1">
    <citation type="submission" date="2019-09" db="EMBL/GenBank/DDBJ databases">
        <title>Complete genome sequencing of four Arcobacter species reveals a diverse suite of mobile elements.</title>
        <authorList>
            <person name="Miller W.G."/>
            <person name="Yee E."/>
            <person name="Bono J.L."/>
        </authorList>
    </citation>
    <scope>NUCLEOTIDE SEQUENCE [LARGE SCALE GENOMIC DNA]</scope>
    <source>
        <strain evidence="2 3">CCUG 56899</strain>
    </source>
</reference>
<dbReference type="RefSeq" id="WP_066388076.1">
    <property type="nucleotide sequence ID" value="NZ_CP036246.2"/>
</dbReference>
<gene>
    <name evidence="2" type="ORF">APORC_0828</name>
</gene>
<dbReference type="Proteomes" id="UP000322644">
    <property type="component" value="Chromosome"/>
</dbReference>
<evidence type="ECO:0000313" key="3">
    <source>
        <dbReference type="Proteomes" id="UP000322644"/>
    </source>
</evidence>
<organism evidence="2 3">
    <name type="scientific">Arcobacter porcinus</name>
    <dbReference type="NCBI Taxonomy" id="1935204"/>
    <lineage>
        <taxon>Bacteria</taxon>
        <taxon>Pseudomonadati</taxon>
        <taxon>Campylobacterota</taxon>
        <taxon>Epsilonproteobacteria</taxon>
        <taxon>Campylobacterales</taxon>
        <taxon>Arcobacteraceae</taxon>
        <taxon>Arcobacter</taxon>
    </lineage>
</organism>
<sequence>MCNFYKNINKKISNFGEFLMIVSTFVLVASFIFSIFYAIFFNNEDKYIDVNNVSAYIAVWAVLLAVGVKIVDRSPNSFLKSNIDDISKKEE</sequence>
<keyword evidence="1" id="KW-1133">Transmembrane helix</keyword>
<evidence type="ECO:0000256" key="1">
    <source>
        <dbReference type="SAM" id="Phobius"/>
    </source>
</evidence>
<evidence type="ECO:0000313" key="2">
    <source>
        <dbReference type="EMBL" id="QEP40437.1"/>
    </source>
</evidence>